<comment type="caution">
    <text evidence="2">The sequence shown here is derived from an EMBL/GenBank/DDBJ whole genome shotgun (WGS) entry which is preliminary data.</text>
</comment>
<evidence type="ECO:0000256" key="1">
    <source>
        <dbReference type="SAM" id="MobiDB-lite"/>
    </source>
</evidence>
<accession>A0AAP0N197</accession>
<dbReference type="EMBL" id="JBBPBK010000379">
    <property type="protein sequence ID" value="KAK9265487.1"/>
    <property type="molecule type" value="Genomic_DNA"/>
</dbReference>
<evidence type="ECO:0000313" key="2">
    <source>
        <dbReference type="EMBL" id="KAK9265487.1"/>
    </source>
</evidence>
<proteinExistence type="predicted"/>
<gene>
    <name evidence="2" type="ORF">L1049_001725</name>
</gene>
<dbReference type="AlphaFoldDB" id="A0AAP0N197"/>
<name>A0AAP0N197_LIQFO</name>
<protein>
    <submittedName>
        <fullName evidence="2">Uncharacterized protein</fullName>
    </submittedName>
</protein>
<keyword evidence="3" id="KW-1185">Reference proteome</keyword>
<feature type="region of interest" description="Disordered" evidence="1">
    <location>
        <begin position="227"/>
        <end position="267"/>
    </location>
</feature>
<reference evidence="2 3" key="1">
    <citation type="journal article" date="2024" name="Plant J.">
        <title>Genome sequences and population genomics reveal climatic adaptation and genomic divergence between two closely related sweetgum species.</title>
        <authorList>
            <person name="Xu W.Q."/>
            <person name="Ren C.Q."/>
            <person name="Zhang X.Y."/>
            <person name="Comes H.P."/>
            <person name="Liu X.H."/>
            <person name="Li Y.G."/>
            <person name="Kettle C.J."/>
            <person name="Jalonen R."/>
            <person name="Gaisberger H."/>
            <person name="Ma Y.Z."/>
            <person name="Qiu Y.X."/>
        </authorList>
    </citation>
    <scope>NUCLEOTIDE SEQUENCE [LARGE SCALE GENOMIC DNA]</scope>
    <source>
        <strain evidence="2">Hangzhou</strain>
    </source>
</reference>
<sequence>MKAYLLKLDHFVPNDFRGQEQGETEDNGDCVVAADANVDVIGSMIFQINPSGMDSLTVVCTSGGCALHESQSTDIERFSDRAKRRTKSKVDEELQNYLKLANFPQELVPCDKWNFKSVMSSINVYEISKNDNMTMYVYEMITVVERIERDVGYDKYTKSATAESGNDSIRGDAVAHVLGPERGGRVRGLGFGSTLTRVDAQLQSNVKDTSSSSRLLLSGTEYEMGSGAFGSQSVDNSREQVKSGSPKPIHTIRNSPEEMVSSNEFENQSCMAPKSLQDSKWEAERKKIFDEVGSIGEEDEEEDELEDEEFYEDEVGHLVEENIPTADTLMMEVETNKNQLKRKVMEVDEEASMRAARGGSMQLDHPSILGEEVDADKNDGGGQFLAKNCHHRLLGKTLAISSSSSPPPLSS</sequence>
<organism evidence="2 3">
    <name type="scientific">Liquidambar formosana</name>
    <name type="common">Formosan gum</name>
    <dbReference type="NCBI Taxonomy" id="63359"/>
    <lineage>
        <taxon>Eukaryota</taxon>
        <taxon>Viridiplantae</taxon>
        <taxon>Streptophyta</taxon>
        <taxon>Embryophyta</taxon>
        <taxon>Tracheophyta</taxon>
        <taxon>Spermatophyta</taxon>
        <taxon>Magnoliopsida</taxon>
        <taxon>eudicotyledons</taxon>
        <taxon>Gunneridae</taxon>
        <taxon>Pentapetalae</taxon>
        <taxon>Saxifragales</taxon>
        <taxon>Altingiaceae</taxon>
        <taxon>Liquidambar</taxon>
    </lineage>
</organism>
<dbReference type="Proteomes" id="UP001415857">
    <property type="component" value="Unassembled WGS sequence"/>
</dbReference>
<evidence type="ECO:0000313" key="3">
    <source>
        <dbReference type="Proteomes" id="UP001415857"/>
    </source>
</evidence>